<evidence type="ECO:0000313" key="2">
    <source>
        <dbReference type="Proteomes" id="UP000273828"/>
    </source>
</evidence>
<dbReference type="EMBL" id="REFY01000002">
    <property type="protein sequence ID" value="RQG91384.1"/>
    <property type="molecule type" value="Genomic_DNA"/>
</dbReference>
<dbReference type="Pfam" id="PF24366">
    <property type="entry name" value="DUF7522"/>
    <property type="match status" value="1"/>
</dbReference>
<reference evidence="1 2" key="1">
    <citation type="submission" date="2018-10" db="EMBL/GenBank/DDBJ databases">
        <title>Natrarchaeobius chitinivorans gen. nov., sp. nov., and Natrarchaeobius haloalkaliphilus sp. nov., alkaliphilic, chitin-utilizing haloarchaea from hypersaline alkaline lakes.</title>
        <authorList>
            <person name="Sorokin D.Y."/>
            <person name="Elcheninov A.G."/>
            <person name="Kostrikina N.A."/>
            <person name="Bale N.J."/>
            <person name="Sinninghe Damste J.S."/>
            <person name="Khijniak T.V."/>
            <person name="Kublanov I.V."/>
            <person name="Toshchakov S.V."/>
        </authorList>
    </citation>
    <scope>NUCLEOTIDE SEQUENCE [LARGE SCALE GENOMIC DNA]</scope>
    <source>
        <strain evidence="1 2">AArcht-Sl</strain>
    </source>
</reference>
<protein>
    <submittedName>
        <fullName evidence="1">Uncharacterized protein</fullName>
    </submittedName>
</protein>
<proteinExistence type="predicted"/>
<accession>A0A3N6LUV3</accession>
<dbReference type="AlphaFoldDB" id="A0A3N6LUV3"/>
<gene>
    <name evidence="1" type="ORF">EA462_05270</name>
</gene>
<dbReference type="InterPro" id="IPR055944">
    <property type="entry name" value="DUF7522"/>
</dbReference>
<name>A0A3N6LUV3_9EURY</name>
<dbReference type="OrthoDB" id="256252at2157"/>
<comment type="caution">
    <text evidence="1">The sequence shown here is derived from an EMBL/GenBank/DDBJ whole genome shotgun (WGS) entry which is preliminary data.</text>
</comment>
<keyword evidence="2" id="KW-1185">Reference proteome</keyword>
<evidence type="ECO:0000313" key="1">
    <source>
        <dbReference type="EMBL" id="RQG91384.1"/>
    </source>
</evidence>
<organism evidence="1 2">
    <name type="scientific">Natrarchaeobius halalkaliphilus</name>
    <dbReference type="NCBI Taxonomy" id="1679091"/>
    <lineage>
        <taxon>Archaea</taxon>
        <taxon>Methanobacteriati</taxon>
        <taxon>Methanobacteriota</taxon>
        <taxon>Stenosarchaea group</taxon>
        <taxon>Halobacteria</taxon>
        <taxon>Halobacteriales</taxon>
        <taxon>Natrialbaceae</taxon>
        <taxon>Natrarchaeobius</taxon>
    </lineage>
</organism>
<dbReference type="RefSeq" id="WP_124177512.1">
    <property type="nucleotide sequence ID" value="NZ_REFY01000002.1"/>
</dbReference>
<dbReference type="Proteomes" id="UP000273828">
    <property type="component" value="Unassembled WGS sequence"/>
</dbReference>
<sequence length="129" mass="14667">MATGLLTDEATEQIETTCRTAIGDSLRSVTYFTRDDYEQVYLREDLERDADLSTFIGHEWRGFKTAQTAYENSELGEYNYTIRVFDNGFLIRVTNDSEGVFATTDGLTVKDFEEVATALSSFLETRQLS</sequence>